<reference evidence="2 4" key="1">
    <citation type="submission" date="2016-01" db="EMBL/GenBank/DDBJ databases">
        <title>Biosynthesis of antibiotic leucinostatins and their inhibition on Phytophthora in bio-control Purpureocillium lilacinum.</title>
        <authorList>
            <person name="Wang G."/>
            <person name="Liu Z."/>
            <person name="Lin R."/>
            <person name="Li E."/>
            <person name="Mao Z."/>
            <person name="Ling J."/>
            <person name="Yin W."/>
            <person name="Xie B."/>
        </authorList>
    </citation>
    <scope>NUCLEOTIDE SEQUENCE [LARGE SCALE GENOMIC DNA]</scope>
    <source>
        <strain evidence="2">PLBJ-1</strain>
        <strain evidence="3">PLFJ-1</strain>
    </source>
</reference>
<evidence type="ECO:0000313" key="2">
    <source>
        <dbReference type="EMBL" id="OAQ84083.1"/>
    </source>
</evidence>
<proteinExistence type="predicted"/>
<sequence>MLLPRCLRGRTQYEVTECFSRKAGAPLRRGVLRSWKRMGVYLPRYTSSEGRHEGSNLPSFDRQHKARYPTERPCSARRQET</sequence>
<gene>
    <name evidence="2" type="ORF">VFPBJ_02851</name>
    <name evidence="3" type="ORF">VFPFJ_05034</name>
</gene>
<protein>
    <submittedName>
        <fullName evidence="2">Uncharacterized protein</fullName>
    </submittedName>
</protein>
<feature type="region of interest" description="Disordered" evidence="1">
    <location>
        <begin position="46"/>
        <end position="81"/>
    </location>
</feature>
<dbReference type="Proteomes" id="UP000078240">
    <property type="component" value="Unassembled WGS sequence"/>
</dbReference>
<organism evidence="2 4">
    <name type="scientific">Purpureocillium lilacinum</name>
    <name type="common">Paecilomyces lilacinus</name>
    <dbReference type="NCBI Taxonomy" id="33203"/>
    <lineage>
        <taxon>Eukaryota</taxon>
        <taxon>Fungi</taxon>
        <taxon>Dikarya</taxon>
        <taxon>Ascomycota</taxon>
        <taxon>Pezizomycotina</taxon>
        <taxon>Sordariomycetes</taxon>
        <taxon>Hypocreomycetidae</taxon>
        <taxon>Hypocreales</taxon>
        <taxon>Ophiocordycipitaceae</taxon>
        <taxon>Purpureocillium</taxon>
    </lineage>
</organism>
<evidence type="ECO:0000313" key="4">
    <source>
        <dbReference type="Proteomes" id="UP000078240"/>
    </source>
</evidence>
<dbReference type="EMBL" id="LSBI01000004">
    <property type="protein sequence ID" value="OAQ90875.1"/>
    <property type="molecule type" value="Genomic_DNA"/>
</dbReference>
<accession>A0A179H3M4</accession>
<dbReference type="EMBL" id="LSBH01000002">
    <property type="protein sequence ID" value="OAQ84083.1"/>
    <property type="molecule type" value="Genomic_DNA"/>
</dbReference>
<evidence type="ECO:0000256" key="1">
    <source>
        <dbReference type="SAM" id="MobiDB-lite"/>
    </source>
</evidence>
<dbReference type="Proteomes" id="UP000078340">
    <property type="component" value="Unassembled WGS sequence"/>
</dbReference>
<evidence type="ECO:0000313" key="3">
    <source>
        <dbReference type="EMBL" id="OAQ90875.1"/>
    </source>
</evidence>
<dbReference type="AlphaFoldDB" id="A0A179H3M4"/>
<comment type="caution">
    <text evidence="2">The sequence shown here is derived from an EMBL/GenBank/DDBJ whole genome shotgun (WGS) entry which is preliminary data.</text>
</comment>
<name>A0A179H3M4_PURLI</name>